<evidence type="ECO:0000256" key="2">
    <source>
        <dbReference type="SAM" id="MobiDB-lite"/>
    </source>
</evidence>
<feature type="zinc finger region" description="C3H1-type" evidence="1">
    <location>
        <begin position="375"/>
        <end position="402"/>
    </location>
</feature>
<dbReference type="EMBL" id="GG677256">
    <property type="protein sequence ID" value="EER10818.1"/>
    <property type="molecule type" value="Genomic_DNA"/>
</dbReference>
<dbReference type="PROSITE" id="PS50103">
    <property type="entry name" value="ZF_C3H1"/>
    <property type="match status" value="1"/>
</dbReference>
<dbReference type="AlphaFoldDB" id="C5KXU4"/>
<keyword evidence="6" id="KW-1185">Reference proteome</keyword>
<keyword evidence="1" id="KW-0863">Zinc-finger</keyword>
<proteinExistence type="predicted"/>
<dbReference type="InParanoid" id="C5KXU4"/>
<dbReference type="GO" id="GO:0008270">
    <property type="term" value="F:zinc ion binding"/>
    <property type="evidence" value="ECO:0007669"/>
    <property type="project" value="UniProtKB-KW"/>
</dbReference>
<evidence type="ECO:0000259" key="4">
    <source>
        <dbReference type="PROSITE" id="PS50994"/>
    </source>
</evidence>
<gene>
    <name evidence="5" type="ORF">Pmar_PMAR000863</name>
</gene>
<dbReference type="Proteomes" id="UP000007800">
    <property type="component" value="Unassembled WGS sequence"/>
</dbReference>
<dbReference type="GO" id="GO:0015074">
    <property type="term" value="P:DNA integration"/>
    <property type="evidence" value="ECO:0007669"/>
    <property type="project" value="InterPro"/>
</dbReference>
<organism evidence="6">
    <name type="scientific">Perkinsus marinus (strain ATCC 50983 / TXsc)</name>
    <dbReference type="NCBI Taxonomy" id="423536"/>
    <lineage>
        <taxon>Eukaryota</taxon>
        <taxon>Sar</taxon>
        <taxon>Alveolata</taxon>
        <taxon>Perkinsozoa</taxon>
        <taxon>Perkinsea</taxon>
        <taxon>Perkinsida</taxon>
        <taxon>Perkinsidae</taxon>
        <taxon>Perkinsus</taxon>
    </lineage>
</organism>
<evidence type="ECO:0000313" key="6">
    <source>
        <dbReference type="Proteomes" id="UP000007800"/>
    </source>
</evidence>
<keyword evidence="1" id="KW-0479">Metal-binding</keyword>
<dbReference type="InterPro" id="IPR012337">
    <property type="entry name" value="RNaseH-like_sf"/>
</dbReference>
<reference evidence="5 6" key="1">
    <citation type="submission" date="2008-07" db="EMBL/GenBank/DDBJ databases">
        <authorList>
            <person name="El-Sayed N."/>
            <person name="Caler E."/>
            <person name="Inman J."/>
            <person name="Amedeo P."/>
            <person name="Hass B."/>
            <person name="Wortman J."/>
        </authorList>
    </citation>
    <scope>NUCLEOTIDE SEQUENCE [LARGE SCALE GENOMIC DNA]</scope>
    <source>
        <strain evidence="6">ATCC 50983 / TXsc</strain>
    </source>
</reference>
<sequence>MAIPSVVESTSAGVTTNMVENPLAELLEVLGIAEPSLLLWLSAAELETAMEGQPLSKKVYLRRTFFTYIDAEGRNSQAASLSRRSANTVHPQQVTTSAATVQVYPQGVPQAPLMQGQQHPCNNDITNVAYWCDLSHNYDKEKALDTTKAINAVSHIKCPDNKQYKGNSDNRSINYFLSLIRCEAKQTALGPRLSYIYLSNCLSQSVKRNLQIHLETTMDPTLYLNDYVLTLSQALGYLQHKYCLSNSHAEVMRYFSDVKMDNGDINIYDYLDRIESAVAMCASVGLHLQPSQVNLHYREGLHPTLRKTADENYAAIDDVQQLTQALRSHIRCNPKLYISNANSNKAPPVSTATSTKAPNPKLPRVEDPETLKLCREQGICLAWTARRQCRYADNCKYKHSDVARLLQHQKDDYHLPPGSDMVLRSTFCADNNFFIVADTGCTRSIISWRLATALLQHYPDGQLIPYDSIEGHHIAALKGKASKENSDDAISYDVDSLGDTPPTFPKPPEGYQLLETIYNNEWCTIGILSNKDGNKEYFVDYSDQLLRLALDNQPKPVPSTHYFLIKASTDERQQAEQRIDALINEGKLQLTGIGDINNYTTNWYPRTGRKRVRPIQPTIRTNDLLKKASKKFPIKDCQSKIPRIINKYRSSATAHSMDIKDTYRSLPLSEDGRRQLADGDFLYKCAEFCHSLKHTGAPEITAILKCYFDPKSTTIDFDEAAKKASRSCITCALVKTDPGDRQPKNPTSNDIVIPDRPFQVASLDVLGPYVTTTTTNGSTGKFYSINLVCQLTNLLLCYPTISAPTAIDIQRAANLPHRLYHYPLQRISTDNASIIKSASKSMPSVQFDYVPVSASWLNGHVEARHRLLNQRLRRSFLTTAFVDEKTWFEAVSRAAYEINSSSNLLAHGLSPLDMVIDGSGISPFDTSERCKLPDDKWTIWRKYKHDCRERTLKAMANKTATGPPLQVGDSVLVHTTEPHPKASTPWIPRRRVIVEIEGNRALLDDGVWRSTDKLKKLNDEVLPRYVFNDTPSFITV</sequence>
<evidence type="ECO:0000259" key="3">
    <source>
        <dbReference type="PROSITE" id="PS50103"/>
    </source>
</evidence>
<dbReference type="GO" id="GO:0003676">
    <property type="term" value="F:nucleic acid binding"/>
    <property type="evidence" value="ECO:0007669"/>
    <property type="project" value="InterPro"/>
</dbReference>
<dbReference type="Gene3D" id="3.30.420.10">
    <property type="entry name" value="Ribonuclease H-like superfamily/Ribonuclease H"/>
    <property type="match status" value="1"/>
</dbReference>
<feature type="region of interest" description="Disordered" evidence="2">
    <location>
        <begin position="343"/>
        <end position="364"/>
    </location>
</feature>
<dbReference type="InterPro" id="IPR036397">
    <property type="entry name" value="RNaseH_sf"/>
</dbReference>
<dbReference type="PROSITE" id="PS50994">
    <property type="entry name" value="INTEGRASE"/>
    <property type="match status" value="1"/>
</dbReference>
<dbReference type="SUPFAM" id="SSF53098">
    <property type="entry name" value="Ribonuclease H-like"/>
    <property type="match status" value="1"/>
</dbReference>
<feature type="domain" description="Integrase catalytic" evidence="4">
    <location>
        <begin position="753"/>
        <end position="919"/>
    </location>
</feature>
<name>C5KXU4_PERM5</name>
<evidence type="ECO:0000256" key="1">
    <source>
        <dbReference type="PROSITE-ProRule" id="PRU00723"/>
    </source>
</evidence>
<dbReference type="GeneID" id="9039202"/>
<dbReference type="InterPro" id="IPR001584">
    <property type="entry name" value="Integrase_cat-core"/>
</dbReference>
<feature type="domain" description="C3H1-type" evidence="3">
    <location>
        <begin position="375"/>
        <end position="402"/>
    </location>
</feature>
<evidence type="ECO:0008006" key="7">
    <source>
        <dbReference type="Google" id="ProtNLM"/>
    </source>
</evidence>
<evidence type="ECO:0000313" key="5">
    <source>
        <dbReference type="EMBL" id="EER10818.1"/>
    </source>
</evidence>
<dbReference type="InterPro" id="IPR000571">
    <property type="entry name" value="Znf_CCCH"/>
</dbReference>
<accession>C5KXU4</accession>
<keyword evidence="1" id="KW-0862">Zinc</keyword>
<dbReference type="RefSeq" id="XP_002779023.1">
    <property type="nucleotide sequence ID" value="XM_002778977.1"/>
</dbReference>
<feature type="compositionally biased region" description="Polar residues" evidence="2">
    <location>
        <begin position="343"/>
        <end position="357"/>
    </location>
</feature>
<protein>
    <recommendedName>
        <fullName evidence="7">C3H1-type domain-containing protein</fullName>
    </recommendedName>
</protein>